<name>A0A7W8GD51_9DEIO</name>
<dbReference type="PANTHER" id="PTHR30193">
    <property type="entry name" value="ABC TRANSPORTER PERMEASE PROTEIN"/>
    <property type="match status" value="1"/>
</dbReference>
<feature type="transmembrane region" description="Helical" evidence="7">
    <location>
        <begin position="116"/>
        <end position="136"/>
    </location>
</feature>
<keyword evidence="3" id="KW-1003">Cell membrane</keyword>
<feature type="transmembrane region" description="Helical" evidence="7">
    <location>
        <begin position="235"/>
        <end position="261"/>
    </location>
</feature>
<organism evidence="9 10">
    <name type="scientific">Deinococcus budaensis</name>
    <dbReference type="NCBI Taxonomy" id="1665626"/>
    <lineage>
        <taxon>Bacteria</taxon>
        <taxon>Thermotogati</taxon>
        <taxon>Deinococcota</taxon>
        <taxon>Deinococci</taxon>
        <taxon>Deinococcales</taxon>
        <taxon>Deinococcaceae</taxon>
        <taxon>Deinococcus</taxon>
    </lineage>
</organism>
<evidence type="ECO:0000256" key="5">
    <source>
        <dbReference type="ARBA" id="ARBA00022989"/>
    </source>
</evidence>
<sequence>MKGLSRDRLWSILVLLPSVLLLAVFVYGFIGRTVVVSLTDWGSDPAQALALNPVIRPVGLANYQELFTGFLQVRFRQELVNTLFFTLFFIVGCLGLGLALALVLDRNPRGEGLWRTIFLFPMSLSFIVTGTIWRWMLQPQGGLNQVPTALGLPAGSFGWLSSTESIWKFDWNALPLLTATVVGAVLALLAVRAVRAGDRTRALVAGACAALLLGWAFLVGPNVKLLPAPEPHGFNLALIGIIVAAVWQMSGYTMALYLAGLRGIPEELREAARVDGANDLGLYRHVIFPLLAPITLSAMIILGHISLKIFDLVYAMAGPDNTATSVPALNMYLTSFRQNQFALGAAIGTVLLILVAFVIVPYLANAFRGERGNA</sequence>
<keyword evidence="10" id="KW-1185">Reference proteome</keyword>
<evidence type="ECO:0000313" key="10">
    <source>
        <dbReference type="Proteomes" id="UP000525389"/>
    </source>
</evidence>
<feature type="transmembrane region" description="Helical" evidence="7">
    <location>
        <begin position="12"/>
        <end position="30"/>
    </location>
</feature>
<evidence type="ECO:0000256" key="6">
    <source>
        <dbReference type="ARBA" id="ARBA00023136"/>
    </source>
</evidence>
<dbReference type="EMBL" id="JACHFN010000002">
    <property type="protein sequence ID" value="MBB5233382.1"/>
    <property type="molecule type" value="Genomic_DNA"/>
</dbReference>
<dbReference type="GO" id="GO:0055085">
    <property type="term" value="P:transmembrane transport"/>
    <property type="evidence" value="ECO:0007669"/>
    <property type="project" value="InterPro"/>
</dbReference>
<evidence type="ECO:0000313" key="9">
    <source>
        <dbReference type="EMBL" id="MBB5233382.1"/>
    </source>
</evidence>
<feature type="transmembrane region" description="Helical" evidence="7">
    <location>
        <begin position="341"/>
        <end position="364"/>
    </location>
</feature>
<dbReference type="SUPFAM" id="SSF161098">
    <property type="entry name" value="MetI-like"/>
    <property type="match status" value="2"/>
</dbReference>
<evidence type="ECO:0000259" key="8">
    <source>
        <dbReference type="PROSITE" id="PS50928"/>
    </source>
</evidence>
<dbReference type="Gene3D" id="1.10.3720.10">
    <property type="entry name" value="MetI-like"/>
    <property type="match status" value="2"/>
</dbReference>
<protein>
    <submittedName>
        <fullName evidence="9">Glucose/mannose transport system permease protein</fullName>
    </submittedName>
</protein>
<proteinExistence type="inferred from homology"/>
<feature type="transmembrane region" description="Helical" evidence="7">
    <location>
        <begin position="173"/>
        <end position="191"/>
    </location>
</feature>
<feature type="transmembrane region" description="Helical" evidence="7">
    <location>
        <begin position="282"/>
        <end position="307"/>
    </location>
</feature>
<dbReference type="InterPro" id="IPR000515">
    <property type="entry name" value="MetI-like"/>
</dbReference>
<dbReference type="PANTHER" id="PTHR30193:SF42">
    <property type="entry name" value="ABC TRANSPORTER PERMEASE PROTEIN"/>
    <property type="match status" value="1"/>
</dbReference>
<dbReference type="CDD" id="cd06261">
    <property type="entry name" value="TM_PBP2"/>
    <property type="match status" value="1"/>
</dbReference>
<dbReference type="GO" id="GO:0005886">
    <property type="term" value="C:plasma membrane"/>
    <property type="evidence" value="ECO:0007669"/>
    <property type="project" value="UniProtKB-SubCell"/>
</dbReference>
<feature type="transmembrane region" description="Helical" evidence="7">
    <location>
        <begin position="83"/>
        <end position="104"/>
    </location>
</feature>
<evidence type="ECO:0000256" key="3">
    <source>
        <dbReference type="ARBA" id="ARBA00022475"/>
    </source>
</evidence>
<dbReference type="AlphaFoldDB" id="A0A7W8GD51"/>
<evidence type="ECO:0000256" key="7">
    <source>
        <dbReference type="RuleBase" id="RU363032"/>
    </source>
</evidence>
<comment type="caution">
    <text evidence="9">The sequence shown here is derived from an EMBL/GenBank/DDBJ whole genome shotgun (WGS) entry which is preliminary data.</text>
</comment>
<feature type="transmembrane region" description="Helical" evidence="7">
    <location>
        <begin position="203"/>
        <end position="223"/>
    </location>
</feature>
<keyword evidence="6 7" id="KW-0472">Membrane</keyword>
<accession>A0A7W8GD51</accession>
<feature type="domain" description="ABC transmembrane type-1" evidence="8">
    <location>
        <begin position="79"/>
        <end position="364"/>
    </location>
</feature>
<dbReference type="InterPro" id="IPR035906">
    <property type="entry name" value="MetI-like_sf"/>
</dbReference>
<evidence type="ECO:0000256" key="2">
    <source>
        <dbReference type="ARBA" id="ARBA00022448"/>
    </source>
</evidence>
<evidence type="ECO:0000256" key="4">
    <source>
        <dbReference type="ARBA" id="ARBA00022692"/>
    </source>
</evidence>
<dbReference type="Pfam" id="PF00528">
    <property type="entry name" value="BPD_transp_1"/>
    <property type="match status" value="1"/>
</dbReference>
<keyword evidence="5 7" id="KW-1133">Transmembrane helix</keyword>
<keyword evidence="4 7" id="KW-0812">Transmembrane</keyword>
<comment type="similarity">
    <text evidence="7">Belongs to the binding-protein-dependent transport system permease family.</text>
</comment>
<dbReference type="RefSeq" id="WP_184025732.1">
    <property type="nucleotide sequence ID" value="NZ_JACHFN010000002.1"/>
</dbReference>
<keyword evidence="2 7" id="KW-0813">Transport</keyword>
<dbReference type="PROSITE" id="PS50928">
    <property type="entry name" value="ABC_TM1"/>
    <property type="match status" value="1"/>
</dbReference>
<gene>
    <name evidence="9" type="ORF">HNQ09_000799</name>
</gene>
<dbReference type="InterPro" id="IPR051393">
    <property type="entry name" value="ABC_transporter_permease"/>
</dbReference>
<comment type="subcellular location">
    <subcellularLocation>
        <location evidence="1 7">Cell membrane</location>
        <topology evidence="1 7">Multi-pass membrane protein</topology>
    </subcellularLocation>
</comment>
<dbReference type="Proteomes" id="UP000525389">
    <property type="component" value="Unassembled WGS sequence"/>
</dbReference>
<evidence type="ECO:0000256" key="1">
    <source>
        <dbReference type="ARBA" id="ARBA00004651"/>
    </source>
</evidence>
<reference evidence="9 10" key="1">
    <citation type="submission" date="2020-08" db="EMBL/GenBank/DDBJ databases">
        <title>Genomic Encyclopedia of Type Strains, Phase IV (KMG-IV): sequencing the most valuable type-strain genomes for metagenomic binning, comparative biology and taxonomic classification.</title>
        <authorList>
            <person name="Goeker M."/>
        </authorList>
    </citation>
    <scope>NUCLEOTIDE SEQUENCE [LARGE SCALE GENOMIC DNA]</scope>
    <source>
        <strain evidence="9 10">DSM 101791</strain>
    </source>
</reference>